<reference evidence="2 3" key="1">
    <citation type="journal article" date="2019" name="G3 (Bethesda)">
        <title>Sequencing of a Wild Apple (Malus baccata) Genome Unravels the Differences Between Cultivated and Wild Apple Species Regarding Disease Resistance and Cold Tolerance.</title>
        <authorList>
            <person name="Chen X."/>
        </authorList>
    </citation>
    <scope>NUCLEOTIDE SEQUENCE [LARGE SCALE GENOMIC DNA]</scope>
    <source>
        <strain evidence="3">cv. Shandingzi</strain>
        <tissue evidence="2">Leaves</tissue>
    </source>
</reference>
<feature type="transmembrane region" description="Helical" evidence="1">
    <location>
        <begin position="65"/>
        <end position="82"/>
    </location>
</feature>
<keyword evidence="1" id="KW-1133">Transmembrane helix</keyword>
<feature type="transmembrane region" description="Helical" evidence="1">
    <location>
        <begin position="112"/>
        <end position="136"/>
    </location>
</feature>
<protein>
    <submittedName>
        <fullName evidence="2">Uncharacterized protein</fullName>
    </submittedName>
</protein>
<evidence type="ECO:0000313" key="3">
    <source>
        <dbReference type="Proteomes" id="UP000315295"/>
    </source>
</evidence>
<keyword evidence="3" id="KW-1185">Reference proteome</keyword>
<dbReference type="Proteomes" id="UP000315295">
    <property type="component" value="Unassembled WGS sequence"/>
</dbReference>
<dbReference type="AlphaFoldDB" id="A0A540LSQ7"/>
<comment type="caution">
    <text evidence="2">The sequence shown here is derived from an EMBL/GenBank/DDBJ whole genome shotgun (WGS) entry which is preliminary data.</text>
</comment>
<dbReference type="EMBL" id="VIEB01000478">
    <property type="protein sequence ID" value="TQD89436.1"/>
    <property type="molecule type" value="Genomic_DNA"/>
</dbReference>
<keyword evidence="1" id="KW-0812">Transmembrane</keyword>
<proteinExistence type="predicted"/>
<gene>
    <name evidence="2" type="ORF">C1H46_024971</name>
</gene>
<name>A0A540LSQ7_MALBA</name>
<keyword evidence="1" id="KW-0472">Membrane</keyword>
<evidence type="ECO:0000313" key="2">
    <source>
        <dbReference type="EMBL" id="TQD89436.1"/>
    </source>
</evidence>
<evidence type="ECO:0000256" key="1">
    <source>
        <dbReference type="SAM" id="Phobius"/>
    </source>
</evidence>
<sequence length="141" mass="15507">MEGVAGENITKNGGSGALRSDVAIRCAKAALLLSSLKSSPARRRDTAVDDDDDIAVRIRVISNSLLRNFVLAITILIGILKFDDQEKEMKKEIGDLKVEVARERLRNKRIKIFGFLELLLLALLFAVSVFLFMLAFEAGAS</sequence>
<accession>A0A540LSQ7</accession>
<organism evidence="2 3">
    <name type="scientific">Malus baccata</name>
    <name type="common">Siberian crab apple</name>
    <name type="synonym">Pyrus baccata</name>
    <dbReference type="NCBI Taxonomy" id="106549"/>
    <lineage>
        <taxon>Eukaryota</taxon>
        <taxon>Viridiplantae</taxon>
        <taxon>Streptophyta</taxon>
        <taxon>Embryophyta</taxon>
        <taxon>Tracheophyta</taxon>
        <taxon>Spermatophyta</taxon>
        <taxon>Magnoliopsida</taxon>
        <taxon>eudicotyledons</taxon>
        <taxon>Gunneridae</taxon>
        <taxon>Pentapetalae</taxon>
        <taxon>rosids</taxon>
        <taxon>fabids</taxon>
        <taxon>Rosales</taxon>
        <taxon>Rosaceae</taxon>
        <taxon>Amygdaloideae</taxon>
        <taxon>Maleae</taxon>
        <taxon>Malus</taxon>
    </lineage>
</organism>